<comment type="caution">
    <text evidence="1">The sequence shown here is derived from an EMBL/GenBank/DDBJ whole genome shotgun (WGS) entry which is preliminary data.</text>
</comment>
<gene>
    <name evidence="1" type="ORF">FJZ00_03870</name>
</gene>
<reference evidence="1 2" key="1">
    <citation type="submission" date="2019-03" db="EMBL/GenBank/DDBJ databases">
        <title>Lake Tanganyika Metagenome-Assembled Genomes (MAGs).</title>
        <authorList>
            <person name="Tran P."/>
        </authorList>
    </citation>
    <scope>NUCLEOTIDE SEQUENCE [LARGE SCALE GENOMIC DNA]</scope>
    <source>
        <strain evidence="1">K_DeepCast_65m_m2_236</strain>
    </source>
</reference>
<feature type="non-terminal residue" evidence="1">
    <location>
        <position position="1"/>
    </location>
</feature>
<dbReference type="EMBL" id="VGJX01000166">
    <property type="protein sequence ID" value="MBM3274264.1"/>
    <property type="molecule type" value="Genomic_DNA"/>
</dbReference>
<evidence type="ECO:0000313" key="1">
    <source>
        <dbReference type="EMBL" id="MBM3274264.1"/>
    </source>
</evidence>
<accession>A0A938BMH7</accession>
<organism evidence="1 2">
    <name type="scientific">Candidatus Tanganyikabacteria bacterium</name>
    <dbReference type="NCBI Taxonomy" id="2961651"/>
    <lineage>
        <taxon>Bacteria</taxon>
        <taxon>Bacillati</taxon>
        <taxon>Candidatus Sericytochromatia</taxon>
        <taxon>Candidatus Tanganyikabacteria</taxon>
    </lineage>
</organism>
<evidence type="ECO:0000313" key="2">
    <source>
        <dbReference type="Proteomes" id="UP000703893"/>
    </source>
</evidence>
<name>A0A938BMH7_9BACT</name>
<dbReference type="Proteomes" id="UP000703893">
    <property type="component" value="Unassembled WGS sequence"/>
</dbReference>
<protein>
    <submittedName>
        <fullName evidence="1">Uncharacterized protein</fullName>
    </submittedName>
</protein>
<proteinExistence type="predicted"/>
<sequence length="296" mass="32181">QATNLELTYLVQGLNEVMAYGIPTFYGVDLSPYLQLAPWPALPAQSKNILPIALQAGDPENELGRLQSADLRQLVSFQFNDGKQPVGTVKSFSYKVTLDRSVEFMTGTLTVQTTDQIGMKKVSTPQGQPHSPYTFGRKYAALTPTQISVNLNLQRQGSRLADVRMTLSKGTVPNTGNLLPEISLSGSITSKVDFTLAGKVASGGLAMAGDIGIVDAKGNRQNLQVQSIRVDSRSLRLSADGLEQKYRVEIVLEEGKLSGDITSTNPDLERILATISMAGDKPQIKFIDKSKPEPWR</sequence>
<dbReference type="AlphaFoldDB" id="A0A938BMH7"/>